<name>A0A0B4CJI3_9FLAO</name>
<dbReference type="PROSITE" id="PS51257">
    <property type="entry name" value="PROKAR_LIPOPROTEIN"/>
    <property type="match status" value="1"/>
</dbReference>
<evidence type="ECO:0000313" key="2">
    <source>
        <dbReference type="Proteomes" id="UP000031167"/>
    </source>
</evidence>
<dbReference type="OrthoDB" id="1262222at2"/>
<dbReference type="STRING" id="363331.RM51_17485"/>
<protein>
    <recommendedName>
        <fullName evidence="3">Lipoprotein</fullName>
    </recommendedName>
</protein>
<comment type="caution">
    <text evidence="1">The sequence shown here is derived from an EMBL/GenBank/DDBJ whole genome shotgun (WGS) entry which is preliminary data.</text>
</comment>
<dbReference type="Proteomes" id="UP000031167">
    <property type="component" value="Unassembled WGS sequence"/>
</dbReference>
<dbReference type="RefSeq" id="WP_039372640.1">
    <property type="nucleotide sequence ID" value="NZ_JWTA01000019.1"/>
</dbReference>
<dbReference type="EMBL" id="JWTA01000019">
    <property type="protein sequence ID" value="KIC61409.1"/>
    <property type="molecule type" value="Genomic_DNA"/>
</dbReference>
<gene>
    <name evidence="1" type="ORF">RM51_17485</name>
</gene>
<evidence type="ECO:0000313" key="1">
    <source>
        <dbReference type="EMBL" id="KIC61409.1"/>
    </source>
</evidence>
<proteinExistence type="predicted"/>
<sequence length="126" mass="15223">MKYSYKIYSLLLFISLTSCSKKYKGEVSFKNCKAIYPVHDEEKERKLYQGHNTPNQWEYESALRKLAICLCEQYIQKRDPETKEKIIEIYNYKFEFYNRNNTFQKISFDSILANRKDVFNSEILID</sequence>
<evidence type="ECO:0008006" key="3">
    <source>
        <dbReference type="Google" id="ProtNLM"/>
    </source>
</evidence>
<organism evidence="1 2">
    <name type="scientific">Chryseobacterium taiwanense</name>
    <dbReference type="NCBI Taxonomy" id="363331"/>
    <lineage>
        <taxon>Bacteria</taxon>
        <taxon>Pseudomonadati</taxon>
        <taxon>Bacteroidota</taxon>
        <taxon>Flavobacteriia</taxon>
        <taxon>Flavobacteriales</taxon>
        <taxon>Weeksellaceae</taxon>
        <taxon>Chryseobacterium group</taxon>
        <taxon>Chryseobacterium</taxon>
    </lineage>
</organism>
<dbReference type="AlphaFoldDB" id="A0A0B4CJI3"/>
<keyword evidence="2" id="KW-1185">Reference proteome</keyword>
<reference evidence="1 2" key="1">
    <citation type="submission" date="2014-12" db="EMBL/GenBank/DDBJ databases">
        <title>Genome sequencing of Chryseobacterium taiwanense TPW19.</title>
        <authorList>
            <person name="Tan P.W."/>
            <person name="Chan K.-G."/>
        </authorList>
    </citation>
    <scope>NUCLEOTIDE SEQUENCE [LARGE SCALE GENOMIC DNA]</scope>
    <source>
        <strain evidence="1 2">TPW19</strain>
    </source>
</reference>
<accession>A0A0B4CJI3</accession>